<evidence type="ECO:0000313" key="9">
    <source>
        <dbReference type="EMBL" id="AIQ13266.1"/>
    </source>
</evidence>
<keyword evidence="3 7" id="KW-0812">Transmembrane</keyword>
<dbReference type="OrthoDB" id="9768783at2"/>
<dbReference type="Gene3D" id="1.20.1250.20">
    <property type="entry name" value="MFS general substrate transporter like domains"/>
    <property type="match status" value="1"/>
</dbReference>
<dbReference type="GO" id="GO:0022857">
    <property type="term" value="F:transmembrane transporter activity"/>
    <property type="evidence" value="ECO:0007669"/>
    <property type="project" value="InterPro"/>
</dbReference>
<feature type="transmembrane region" description="Helical" evidence="7">
    <location>
        <begin position="359"/>
        <end position="384"/>
    </location>
</feature>
<dbReference type="InterPro" id="IPR024671">
    <property type="entry name" value="Atg22-like"/>
</dbReference>
<dbReference type="PANTHER" id="PTHR23519:SF1">
    <property type="entry name" value="AUTOPHAGY-RELATED PROTEIN 22"/>
    <property type="match status" value="1"/>
</dbReference>
<evidence type="ECO:0000313" key="10">
    <source>
        <dbReference type="Proteomes" id="UP000029409"/>
    </source>
</evidence>
<evidence type="ECO:0000256" key="7">
    <source>
        <dbReference type="SAM" id="Phobius"/>
    </source>
</evidence>
<feature type="transmembrane region" description="Helical" evidence="7">
    <location>
        <begin position="390"/>
        <end position="409"/>
    </location>
</feature>
<feature type="transmembrane region" description="Helical" evidence="7">
    <location>
        <begin position="145"/>
        <end position="164"/>
    </location>
</feature>
<dbReference type="GO" id="GO:0005886">
    <property type="term" value="C:plasma membrane"/>
    <property type="evidence" value="ECO:0007669"/>
    <property type="project" value="UniProtKB-SubCell"/>
</dbReference>
<feature type="transmembrane region" description="Helical" evidence="7">
    <location>
        <begin position="236"/>
        <end position="259"/>
    </location>
</feature>
<feature type="transmembrane region" description="Helical" evidence="7">
    <location>
        <begin position="302"/>
        <end position="319"/>
    </location>
</feature>
<dbReference type="AlphaFoldDB" id="A0A089HMR3"/>
<feature type="transmembrane region" description="Helical" evidence="7">
    <location>
        <begin position="104"/>
        <end position="124"/>
    </location>
</feature>
<dbReference type="STRING" id="44251.PDUR_16135"/>
<feature type="transmembrane region" description="Helical" evidence="7">
    <location>
        <begin position="271"/>
        <end position="290"/>
    </location>
</feature>
<sequence length="439" mass="47200">MNKSAVRAWIMYDWANSAYATTVLAAVLPVFYSSVAADGLDKTTAASYLAYTHAIGMALVAILSPLLGAISDLSGRKTTFLTCFTLLGIVSTSCFALVERGDWLMASAFLVLSTLGFSGGNAFYDSMLPDLVPPGRRDEISSKGYAAGYVGGGILLALNLLMIQKPSLFGITDGLTGTRLSFVTVGVWWLLFALPVMRRVPNLERQTSGLTAAGYVRSGLRRIAGAYRDVRRYPQLFKLIAAFWFYNDGINTIILMATIYGTTIGIGTSDLILALLITQFVGFPSTLLLGKAAVRFGAKRTLLASLFMYVLIVALGYWMTQALHFYLLAVMVGLVQGGSQSISRSLLSDLMPMGRTGELFGFVNITSKFSSIFGPFFFGLVGMLTGSSRMGILSLLLFFGLGIVMLLRVDVERGKSDSWQGRSADNGGPVSDGTEGLVT</sequence>
<accession>A0A089HMR3</accession>
<protein>
    <submittedName>
        <fullName evidence="9">MFS transporter</fullName>
    </submittedName>
</protein>
<dbReference type="KEGG" id="pdu:PDUR_16135"/>
<feature type="transmembrane region" description="Helical" evidence="7">
    <location>
        <begin position="46"/>
        <end position="67"/>
    </location>
</feature>
<dbReference type="eggNOG" id="COG2270">
    <property type="taxonomic scope" value="Bacteria"/>
</dbReference>
<dbReference type="SUPFAM" id="SSF103473">
    <property type="entry name" value="MFS general substrate transporter"/>
    <property type="match status" value="1"/>
</dbReference>
<reference evidence="9 10" key="1">
    <citation type="submission" date="2014-08" db="EMBL/GenBank/DDBJ databases">
        <title>Comparative genomics of the Paenibacillus odorifer group.</title>
        <authorList>
            <person name="den Bakker H.C."/>
            <person name="Tsai Y.-C."/>
            <person name="Martin N."/>
            <person name="Korlach J."/>
            <person name="Wiedmann M."/>
        </authorList>
    </citation>
    <scope>NUCLEOTIDE SEQUENCE [LARGE SCALE GENOMIC DNA]</scope>
    <source>
        <strain evidence="9 10">DSM 1735</strain>
    </source>
</reference>
<evidence type="ECO:0000256" key="3">
    <source>
        <dbReference type="ARBA" id="ARBA00022692"/>
    </source>
</evidence>
<feature type="transmembrane region" description="Helical" evidence="7">
    <location>
        <begin position="176"/>
        <end position="196"/>
    </location>
</feature>
<dbReference type="Pfam" id="PF11700">
    <property type="entry name" value="ATG22"/>
    <property type="match status" value="1"/>
</dbReference>
<evidence type="ECO:0000256" key="4">
    <source>
        <dbReference type="ARBA" id="ARBA00022989"/>
    </source>
</evidence>
<organism evidence="9 10">
    <name type="scientific">Paenibacillus durus</name>
    <name type="common">Paenibacillus azotofixans</name>
    <dbReference type="NCBI Taxonomy" id="44251"/>
    <lineage>
        <taxon>Bacteria</taxon>
        <taxon>Bacillati</taxon>
        <taxon>Bacillota</taxon>
        <taxon>Bacilli</taxon>
        <taxon>Bacillales</taxon>
        <taxon>Paenibacillaceae</taxon>
        <taxon>Paenibacillus</taxon>
    </lineage>
</organism>
<dbReference type="PANTHER" id="PTHR23519">
    <property type="entry name" value="AUTOPHAGY-RELATED PROTEIN 22"/>
    <property type="match status" value="1"/>
</dbReference>
<dbReference type="InterPro" id="IPR050495">
    <property type="entry name" value="ATG22/LtaA_families"/>
</dbReference>
<dbReference type="InterPro" id="IPR020846">
    <property type="entry name" value="MFS_dom"/>
</dbReference>
<keyword evidence="10" id="KW-1185">Reference proteome</keyword>
<name>A0A089HMR3_PAEDU</name>
<dbReference type="InterPro" id="IPR036259">
    <property type="entry name" value="MFS_trans_sf"/>
</dbReference>
<dbReference type="PROSITE" id="PS50850">
    <property type="entry name" value="MFS"/>
    <property type="match status" value="1"/>
</dbReference>
<comment type="subcellular location">
    <subcellularLocation>
        <location evidence="1">Cell membrane</location>
        <topology evidence="1">Multi-pass membrane protein</topology>
    </subcellularLocation>
</comment>
<feature type="transmembrane region" description="Helical" evidence="7">
    <location>
        <begin position="325"/>
        <end position="347"/>
    </location>
</feature>
<keyword evidence="4 7" id="KW-1133">Transmembrane helix</keyword>
<feature type="transmembrane region" description="Helical" evidence="7">
    <location>
        <begin position="79"/>
        <end position="98"/>
    </location>
</feature>
<keyword evidence="2" id="KW-0813">Transport</keyword>
<evidence type="ECO:0000256" key="1">
    <source>
        <dbReference type="ARBA" id="ARBA00004651"/>
    </source>
</evidence>
<dbReference type="RefSeq" id="WP_042207057.1">
    <property type="nucleotide sequence ID" value="NZ_CP009288.1"/>
</dbReference>
<proteinExistence type="predicted"/>
<feature type="region of interest" description="Disordered" evidence="6">
    <location>
        <begin position="417"/>
        <end position="439"/>
    </location>
</feature>
<evidence type="ECO:0000256" key="6">
    <source>
        <dbReference type="SAM" id="MobiDB-lite"/>
    </source>
</evidence>
<evidence type="ECO:0000259" key="8">
    <source>
        <dbReference type="PROSITE" id="PS50850"/>
    </source>
</evidence>
<evidence type="ECO:0000256" key="5">
    <source>
        <dbReference type="ARBA" id="ARBA00023136"/>
    </source>
</evidence>
<evidence type="ECO:0000256" key="2">
    <source>
        <dbReference type="ARBA" id="ARBA00022448"/>
    </source>
</evidence>
<dbReference type="EMBL" id="CP009288">
    <property type="protein sequence ID" value="AIQ13266.1"/>
    <property type="molecule type" value="Genomic_DNA"/>
</dbReference>
<dbReference type="Proteomes" id="UP000029409">
    <property type="component" value="Chromosome"/>
</dbReference>
<keyword evidence="5 7" id="KW-0472">Membrane</keyword>
<gene>
    <name evidence="9" type="ORF">PDUR_16135</name>
</gene>
<feature type="domain" description="Major facilitator superfamily (MFS) profile" evidence="8">
    <location>
        <begin position="1"/>
        <end position="412"/>
    </location>
</feature>